<accession>A0ABY6KF81</accession>
<evidence type="ECO:0000256" key="1">
    <source>
        <dbReference type="SAM" id="MobiDB-lite"/>
    </source>
</evidence>
<evidence type="ECO:0000313" key="2">
    <source>
        <dbReference type="EMBL" id="UYV66320.1"/>
    </source>
</evidence>
<dbReference type="EMBL" id="CP092866">
    <property type="protein sequence ID" value="UYV66320.1"/>
    <property type="molecule type" value="Genomic_DNA"/>
</dbReference>
<sequence>MNKDEKEAREQEIGEFPNNDHGPTTPPPLLCIIILQLATILEGLQPLHPQDLDLTSFDAFPLPSPAITSSAQRQQSPEVFNSSRNHPFQEESKLIFRIHQRFRLWEIYLNNETINIYSDARCWKNVQSNNNSSVFNKREGPENLLYLLIGRNKYIPSLKYILIFLQTISNQVFNDFLVDIKSKAQECDFGELFNFMFCDRIVVGIGDNNI</sequence>
<feature type="compositionally biased region" description="Basic and acidic residues" evidence="1">
    <location>
        <begin position="1"/>
        <end position="12"/>
    </location>
</feature>
<reference evidence="2 3" key="1">
    <citation type="submission" date="2022-01" db="EMBL/GenBank/DDBJ databases">
        <title>A chromosomal length assembly of Cordylochernes scorpioides.</title>
        <authorList>
            <person name="Zeh D."/>
            <person name="Zeh J."/>
        </authorList>
    </citation>
    <scope>NUCLEOTIDE SEQUENCE [LARGE SCALE GENOMIC DNA]</scope>
    <source>
        <strain evidence="2">IN4F17</strain>
        <tissue evidence="2">Whole Body</tissue>
    </source>
</reference>
<name>A0ABY6KF81_9ARAC</name>
<keyword evidence="3" id="KW-1185">Reference proteome</keyword>
<evidence type="ECO:0000313" key="3">
    <source>
        <dbReference type="Proteomes" id="UP001235939"/>
    </source>
</evidence>
<dbReference type="Proteomes" id="UP001235939">
    <property type="component" value="Chromosome 04"/>
</dbReference>
<organism evidence="2 3">
    <name type="scientific">Cordylochernes scorpioides</name>
    <dbReference type="NCBI Taxonomy" id="51811"/>
    <lineage>
        <taxon>Eukaryota</taxon>
        <taxon>Metazoa</taxon>
        <taxon>Ecdysozoa</taxon>
        <taxon>Arthropoda</taxon>
        <taxon>Chelicerata</taxon>
        <taxon>Arachnida</taxon>
        <taxon>Pseudoscorpiones</taxon>
        <taxon>Cheliferoidea</taxon>
        <taxon>Chernetidae</taxon>
        <taxon>Cordylochernes</taxon>
    </lineage>
</organism>
<protein>
    <submittedName>
        <fullName evidence="2">Uncharacterized protein</fullName>
    </submittedName>
</protein>
<proteinExistence type="predicted"/>
<feature type="region of interest" description="Disordered" evidence="1">
    <location>
        <begin position="1"/>
        <end position="24"/>
    </location>
</feature>
<gene>
    <name evidence="2" type="ORF">LAZ67_4001320</name>
</gene>